<accession>T1ALH5</accession>
<dbReference type="AlphaFoldDB" id="T1ALH5"/>
<sequence length="66" mass="6870">MIRSEPSIAAQRLTVVQLIPALDSGGAERSTLEIARALVAAGHRAVVISAGGRLVQRLEAEGGEHI</sequence>
<evidence type="ECO:0000313" key="1">
    <source>
        <dbReference type="EMBL" id="EQD61461.1"/>
    </source>
</evidence>
<protein>
    <submittedName>
        <fullName evidence="1">Uncharacterized protein</fullName>
    </submittedName>
</protein>
<reference evidence="1" key="2">
    <citation type="journal article" date="2014" name="ISME J.">
        <title>Microbial stratification in low pH oxic and suboxic macroscopic growths along an acid mine drainage.</title>
        <authorList>
            <person name="Mendez-Garcia C."/>
            <person name="Mesa V."/>
            <person name="Sprenger R.R."/>
            <person name="Richter M."/>
            <person name="Diez M.S."/>
            <person name="Solano J."/>
            <person name="Bargiela R."/>
            <person name="Golyshina O.V."/>
            <person name="Manteca A."/>
            <person name="Ramos J.L."/>
            <person name="Gallego J.R."/>
            <person name="Llorente I."/>
            <person name="Martins Dos Santos V.A."/>
            <person name="Jensen O.N."/>
            <person name="Pelaez A.I."/>
            <person name="Sanchez J."/>
            <person name="Ferrer M."/>
        </authorList>
    </citation>
    <scope>NUCLEOTIDE SEQUENCE</scope>
</reference>
<dbReference type="SUPFAM" id="SSF53756">
    <property type="entry name" value="UDP-Glycosyltransferase/glycogen phosphorylase"/>
    <property type="match status" value="1"/>
</dbReference>
<organism evidence="1">
    <name type="scientific">mine drainage metagenome</name>
    <dbReference type="NCBI Taxonomy" id="410659"/>
    <lineage>
        <taxon>unclassified sequences</taxon>
        <taxon>metagenomes</taxon>
        <taxon>ecological metagenomes</taxon>
    </lineage>
</organism>
<proteinExistence type="predicted"/>
<name>T1ALH5_9ZZZZ</name>
<dbReference type="EMBL" id="AUZX01006916">
    <property type="protein sequence ID" value="EQD61461.1"/>
    <property type="molecule type" value="Genomic_DNA"/>
</dbReference>
<feature type="non-terminal residue" evidence="1">
    <location>
        <position position="66"/>
    </location>
</feature>
<gene>
    <name evidence="1" type="ORF">B1A_09697</name>
</gene>
<comment type="caution">
    <text evidence="1">The sequence shown here is derived from an EMBL/GenBank/DDBJ whole genome shotgun (WGS) entry which is preliminary data.</text>
</comment>
<reference evidence="1" key="1">
    <citation type="submission" date="2013-08" db="EMBL/GenBank/DDBJ databases">
        <authorList>
            <person name="Mendez C."/>
            <person name="Richter M."/>
            <person name="Ferrer M."/>
            <person name="Sanchez J."/>
        </authorList>
    </citation>
    <scope>NUCLEOTIDE SEQUENCE</scope>
</reference>